<dbReference type="Proteomes" id="UP000184112">
    <property type="component" value="Unassembled WGS sequence"/>
</dbReference>
<dbReference type="AlphaFoldDB" id="A0A1M5IVE2"/>
<name>A0A1M5IVE2_FLAJO</name>
<evidence type="ECO:0000313" key="2">
    <source>
        <dbReference type="Proteomes" id="UP000184112"/>
    </source>
</evidence>
<sequence length="102" mass="11509">MRNEEILAEHPSLTNEQIVKYEIATSDRIPESISGALSCSSLVWVRDQGNVAIMKATSYVTVRVDHVRNGEWKGAVFVSMRPNDTIEIRQNLDGYNYDAFSC</sequence>
<proteinExistence type="predicted"/>
<dbReference type="RefSeq" id="WP_073408540.1">
    <property type="nucleotide sequence ID" value="NZ_FQWH01000002.1"/>
</dbReference>
<accession>A0A1M5IVE2</accession>
<reference evidence="1 2" key="1">
    <citation type="submission" date="2016-11" db="EMBL/GenBank/DDBJ databases">
        <authorList>
            <person name="Jaros S."/>
            <person name="Januszkiewicz K."/>
            <person name="Wedrychowicz H."/>
        </authorList>
    </citation>
    <scope>NUCLEOTIDE SEQUENCE [LARGE SCALE GENOMIC DNA]</scope>
    <source>
        <strain evidence="1 2">DSM 6792</strain>
    </source>
</reference>
<gene>
    <name evidence="1" type="ORF">SAMN05444388_102270</name>
</gene>
<organism evidence="1 2">
    <name type="scientific">Flavobacterium johnsoniae</name>
    <name type="common">Cytophaga johnsonae</name>
    <dbReference type="NCBI Taxonomy" id="986"/>
    <lineage>
        <taxon>Bacteria</taxon>
        <taxon>Pseudomonadati</taxon>
        <taxon>Bacteroidota</taxon>
        <taxon>Flavobacteriia</taxon>
        <taxon>Flavobacteriales</taxon>
        <taxon>Flavobacteriaceae</taxon>
        <taxon>Flavobacterium</taxon>
    </lineage>
</organism>
<evidence type="ECO:0000313" key="1">
    <source>
        <dbReference type="EMBL" id="SHG32312.1"/>
    </source>
</evidence>
<protein>
    <submittedName>
        <fullName evidence="1">Uncharacterized protein</fullName>
    </submittedName>
</protein>
<dbReference type="EMBL" id="FQWH01000002">
    <property type="protein sequence ID" value="SHG32312.1"/>
    <property type="molecule type" value="Genomic_DNA"/>
</dbReference>